<organism evidence="3 4">
    <name type="scientific">Cyprinus carpio</name>
    <name type="common">Common carp</name>
    <dbReference type="NCBI Taxonomy" id="7962"/>
    <lineage>
        <taxon>Eukaryota</taxon>
        <taxon>Metazoa</taxon>
        <taxon>Chordata</taxon>
        <taxon>Craniata</taxon>
        <taxon>Vertebrata</taxon>
        <taxon>Euteleostomi</taxon>
        <taxon>Actinopterygii</taxon>
        <taxon>Neopterygii</taxon>
        <taxon>Teleostei</taxon>
        <taxon>Ostariophysi</taxon>
        <taxon>Cypriniformes</taxon>
        <taxon>Cyprinidae</taxon>
        <taxon>Cyprininae</taxon>
        <taxon>Cyprinus</taxon>
    </lineage>
</organism>
<dbReference type="Ensembl" id="ENSCCRT00010115548.1">
    <property type="protein sequence ID" value="ENSCCRP00010103995.1"/>
    <property type="gene ID" value="ENSCCRG00010045819.1"/>
</dbReference>
<protein>
    <recommendedName>
        <fullName evidence="2">Immunoglobulin domain-containing protein</fullName>
    </recommendedName>
</protein>
<dbReference type="InterPro" id="IPR013106">
    <property type="entry name" value="Ig_V-set"/>
</dbReference>
<feature type="domain" description="Immunoglobulin" evidence="2">
    <location>
        <begin position="358"/>
        <end position="454"/>
    </location>
</feature>
<dbReference type="PANTHER" id="PTHR21063">
    <property type="entry name" value="LFA-3"/>
    <property type="match status" value="1"/>
</dbReference>
<accession>A0A8C1RCJ7</accession>
<feature type="domain" description="Immunoglobulin" evidence="2">
    <location>
        <begin position="468"/>
        <end position="565"/>
    </location>
</feature>
<dbReference type="Pfam" id="PF07679">
    <property type="entry name" value="I-set"/>
    <property type="match status" value="1"/>
</dbReference>
<name>A0A8C1RCJ7_CYPCA</name>
<dbReference type="InterPro" id="IPR013783">
    <property type="entry name" value="Ig-like_fold"/>
</dbReference>
<proteinExistence type="predicted"/>
<feature type="chain" id="PRO_5034737299" description="Immunoglobulin domain-containing protein" evidence="1">
    <location>
        <begin position="22"/>
        <end position="708"/>
    </location>
</feature>
<evidence type="ECO:0000313" key="4">
    <source>
        <dbReference type="Proteomes" id="UP000694427"/>
    </source>
</evidence>
<reference evidence="3" key="1">
    <citation type="submission" date="2025-08" db="UniProtKB">
        <authorList>
            <consortium name="Ensembl"/>
        </authorList>
    </citation>
    <scope>IDENTIFICATION</scope>
</reference>
<dbReference type="InterPro" id="IPR036179">
    <property type="entry name" value="Ig-like_dom_sf"/>
</dbReference>
<evidence type="ECO:0000256" key="1">
    <source>
        <dbReference type="SAM" id="SignalP"/>
    </source>
</evidence>
<keyword evidence="4" id="KW-1185">Reference proteome</keyword>
<evidence type="ECO:0000313" key="3">
    <source>
        <dbReference type="Ensembl" id="ENSCCRP00010103995.1"/>
    </source>
</evidence>
<dbReference type="Pfam" id="PF07686">
    <property type="entry name" value="V-set"/>
    <property type="match status" value="3"/>
</dbReference>
<dbReference type="SUPFAM" id="SSF48726">
    <property type="entry name" value="Immunoglobulin"/>
    <property type="match status" value="6"/>
</dbReference>
<reference evidence="3" key="2">
    <citation type="submission" date="2025-09" db="UniProtKB">
        <authorList>
            <consortium name="Ensembl"/>
        </authorList>
    </citation>
    <scope>IDENTIFICATION</scope>
</reference>
<feature type="signal peptide" evidence="1">
    <location>
        <begin position="1"/>
        <end position="21"/>
    </location>
</feature>
<feature type="domain" description="Immunoglobulin" evidence="2">
    <location>
        <begin position="135"/>
        <end position="240"/>
    </location>
</feature>
<dbReference type="Gene3D" id="2.60.40.10">
    <property type="entry name" value="Immunoglobulins"/>
    <property type="match status" value="6"/>
</dbReference>
<feature type="domain" description="Immunoglobulin" evidence="2">
    <location>
        <begin position="577"/>
        <end position="682"/>
    </location>
</feature>
<sequence>MKHVSNLLSSLMYLIAYGVSGVNTDKVSVMEGDSVILYPHIKTNQQVRIKWYFNDICIAQINRDCRQACTDVQCNEGTERFRDRLKLDHQTGSLTITNITDTDSGLYKLKITSKSGRISRKTFIVALCGFVGVDTRRVSVMQGDSVTLHTDVKTNQQNRMTFRWYFTGSQTAEITGDHTDICTDVQCEDAYGKFRGRLALDHQTGSLTIKNIRTTDSGFYKLQINSSRFSIIKTYSVSVTGLFGYKAILPVFVKEGDSVTLHTDVETNQQKDIKWYFNGIRVAEITEDLSFICTDVQCEDADERFKDRLELDHQTGSLTITNITTIDFGLYKVQINISSRIREKIFFVAVYGVPAVKSDEMSVEEGESVTLDLGVIKKQNDFLTWYFNDILIAEITGDQSKLCTDVQCDERFRDRLKVNHQTGSLTIRNTKSTDSGLYKLKISSNSGGTIVKRFGVIVGSFFSFSFDTDKVSVMEGDSVILHTDVETNQQGRIRWYFNGIYIAEISKDASKICTDDQCNKRFSDRLKLDHQTGSLTITNITNTDSGLYQIQIINSRISQKSLIVDVCDVAAVERDKMKRKSVKEGESVTLDPGVIKNPNDLKVWYFNYTRIAEITGDQSKICTDDQCDERFRDRLKLDHQTGSLTITNLRTTDSGLYKLEITNCNSSNISITIIKSFSFTVTGSGMSSAEQEYVLLLLFCCFLLQLLV</sequence>
<dbReference type="InterPro" id="IPR003599">
    <property type="entry name" value="Ig_sub"/>
</dbReference>
<dbReference type="AlphaFoldDB" id="A0A8C1RCJ7"/>
<feature type="domain" description="Immunoglobulin" evidence="2">
    <location>
        <begin position="24"/>
        <end position="127"/>
    </location>
</feature>
<dbReference type="SMART" id="SM00409">
    <property type="entry name" value="IG"/>
    <property type="match status" value="6"/>
</dbReference>
<dbReference type="Proteomes" id="UP000694427">
    <property type="component" value="Unplaced"/>
</dbReference>
<keyword evidence="1" id="KW-0732">Signal</keyword>
<dbReference type="PANTHER" id="PTHR21063:SF4">
    <property type="entry name" value="CD48 ANTIGEN-RELATED"/>
    <property type="match status" value="1"/>
</dbReference>
<feature type="domain" description="Immunoglobulin" evidence="2">
    <location>
        <begin position="248"/>
        <end position="351"/>
    </location>
</feature>
<dbReference type="Pfam" id="PF13927">
    <property type="entry name" value="Ig_3"/>
    <property type="match status" value="1"/>
</dbReference>
<evidence type="ECO:0000259" key="2">
    <source>
        <dbReference type="SMART" id="SM00409"/>
    </source>
</evidence>
<dbReference type="InterPro" id="IPR013098">
    <property type="entry name" value="Ig_I-set"/>
</dbReference>